<reference evidence="3" key="1">
    <citation type="journal article" date="2017" name="Nat. Microbiol.">
        <title>Global analysis of biosynthetic gene clusters reveals vast potential of secondary metabolite production in Penicillium species.</title>
        <authorList>
            <person name="Nielsen J.C."/>
            <person name="Grijseels S."/>
            <person name="Prigent S."/>
            <person name="Ji B."/>
            <person name="Dainat J."/>
            <person name="Nielsen K.F."/>
            <person name="Frisvad J.C."/>
            <person name="Workman M."/>
            <person name="Nielsen J."/>
        </authorList>
    </citation>
    <scope>NUCLEOTIDE SEQUENCE [LARGE SCALE GENOMIC DNA]</scope>
    <source>
        <strain evidence="3">IBT 31811</strain>
    </source>
</reference>
<proteinExistence type="predicted"/>
<keyword evidence="1" id="KW-0472">Membrane</keyword>
<feature type="transmembrane region" description="Helical" evidence="1">
    <location>
        <begin position="98"/>
        <end position="118"/>
    </location>
</feature>
<dbReference type="STRING" id="416450.A0A1V6QF58"/>
<dbReference type="AlphaFoldDB" id="A0A1V6QF58"/>
<feature type="transmembrane region" description="Helical" evidence="1">
    <location>
        <begin position="63"/>
        <end position="86"/>
    </location>
</feature>
<evidence type="ECO:0000313" key="3">
    <source>
        <dbReference type="Proteomes" id="UP000191672"/>
    </source>
</evidence>
<comment type="caution">
    <text evidence="2">The sequence shown here is derived from an EMBL/GenBank/DDBJ whole genome shotgun (WGS) entry which is preliminary data.</text>
</comment>
<evidence type="ECO:0008006" key="4">
    <source>
        <dbReference type="Google" id="ProtNLM"/>
    </source>
</evidence>
<gene>
    <name evidence="2" type="ORF">PENANT_c005G09616</name>
</gene>
<dbReference type="EMBL" id="MDYN01000005">
    <property type="protein sequence ID" value="OQD87839.1"/>
    <property type="molecule type" value="Genomic_DNA"/>
</dbReference>
<keyword evidence="1" id="KW-0812">Transmembrane</keyword>
<evidence type="ECO:0000256" key="1">
    <source>
        <dbReference type="SAM" id="Phobius"/>
    </source>
</evidence>
<dbReference type="OrthoDB" id="1523883at2759"/>
<sequence length="174" mass="19208">MASGLIFNPQILLQTIPLATSTGTLAHAILEHITFNAFLTPSIRQPSDTILPTWFERVFKRSVWTVLALNMSTISSAAATLFMNRYRPSQSRPLQTTFFYWVGLVGAIGHLAFVPFVAGPVQRIFEDSAVKEDQGESGVGATVDMERWLSVHRVRMALADLPAWIAFCGAILTL</sequence>
<evidence type="ECO:0000313" key="2">
    <source>
        <dbReference type="EMBL" id="OQD87839.1"/>
    </source>
</evidence>
<keyword evidence="3" id="KW-1185">Reference proteome</keyword>
<accession>A0A1V6QF58</accession>
<name>A0A1V6QF58_9EURO</name>
<organism evidence="2 3">
    <name type="scientific">Penicillium antarcticum</name>
    <dbReference type="NCBI Taxonomy" id="416450"/>
    <lineage>
        <taxon>Eukaryota</taxon>
        <taxon>Fungi</taxon>
        <taxon>Dikarya</taxon>
        <taxon>Ascomycota</taxon>
        <taxon>Pezizomycotina</taxon>
        <taxon>Eurotiomycetes</taxon>
        <taxon>Eurotiomycetidae</taxon>
        <taxon>Eurotiales</taxon>
        <taxon>Aspergillaceae</taxon>
        <taxon>Penicillium</taxon>
    </lineage>
</organism>
<keyword evidence="1" id="KW-1133">Transmembrane helix</keyword>
<dbReference type="Proteomes" id="UP000191672">
    <property type="component" value="Unassembled WGS sequence"/>
</dbReference>
<protein>
    <recommendedName>
        <fullName evidence="4">Integral membrane protein</fullName>
    </recommendedName>
</protein>